<dbReference type="Proteomes" id="UP001444071">
    <property type="component" value="Unassembled WGS sequence"/>
</dbReference>
<proteinExistence type="predicted"/>
<keyword evidence="2" id="KW-1185">Reference proteome</keyword>
<evidence type="ECO:0000313" key="1">
    <source>
        <dbReference type="EMBL" id="MEQ2259662.1"/>
    </source>
</evidence>
<comment type="caution">
    <text evidence="1">The sequence shown here is derived from an EMBL/GenBank/DDBJ whole genome shotgun (WGS) entry which is preliminary data.</text>
</comment>
<accession>A0ABV0VSF7</accession>
<reference evidence="1 2" key="1">
    <citation type="submission" date="2021-06" db="EMBL/GenBank/DDBJ databases">
        <authorList>
            <person name="Palmer J.M."/>
        </authorList>
    </citation>
    <scope>NUCLEOTIDE SEQUENCE [LARGE SCALE GENOMIC DNA]</scope>
    <source>
        <strain evidence="1 2">XR_2019</strain>
        <tissue evidence="1">Muscle</tissue>
    </source>
</reference>
<sequence>MGLVFPSCGFCFYSFNLILNTFLQKASTARCHLLLPSNLSHENKHIVLHSGFLLSLGDVGVGFYEWTFVVLSKHGANQDKDFAPTEFKSFFHAFSFALVKSHLCNFHQLLTKYLHSALEGGACGTSSLRTNESASSFSLLIFIEEWAWSIGGGRAAANMEV</sequence>
<dbReference type="EMBL" id="JAHRIM010005040">
    <property type="protein sequence ID" value="MEQ2259662.1"/>
    <property type="molecule type" value="Genomic_DNA"/>
</dbReference>
<protein>
    <submittedName>
        <fullName evidence="1">Uncharacterized protein</fullName>
    </submittedName>
</protein>
<name>A0ABV0VSF7_9TELE</name>
<gene>
    <name evidence="1" type="ORF">XENORESO_015570</name>
</gene>
<organism evidence="1 2">
    <name type="scientific">Xenotaenia resolanae</name>
    <dbReference type="NCBI Taxonomy" id="208358"/>
    <lineage>
        <taxon>Eukaryota</taxon>
        <taxon>Metazoa</taxon>
        <taxon>Chordata</taxon>
        <taxon>Craniata</taxon>
        <taxon>Vertebrata</taxon>
        <taxon>Euteleostomi</taxon>
        <taxon>Actinopterygii</taxon>
        <taxon>Neopterygii</taxon>
        <taxon>Teleostei</taxon>
        <taxon>Neoteleostei</taxon>
        <taxon>Acanthomorphata</taxon>
        <taxon>Ovalentaria</taxon>
        <taxon>Atherinomorphae</taxon>
        <taxon>Cyprinodontiformes</taxon>
        <taxon>Goodeidae</taxon>
        <taxon>Xenotaenia</taxon>
    </lineage>
</organism>
<evidence type="ECO:0000313" key="2">
    <source>
        <dbReference type="Proteomes" id="UP001444071"/>
    </source>
</evidence>